<dbReference type="Proteomes" id="UP000256486">
    <property type="component" value="Unassembled WGS sequence"/>
</dbReference>
<dbReference type="AlphaFoldDB" id="A0A3E0VEU2"/>
<evidence type="ECO:0000313" key="2">
    <source>
        <dbReference type="Proteomes" id="UP000256486"/>
    </source>
</evidence>
<reference evidence="1 2" key="1">
    <citation type="submission" date="2017-04" db="EMBL/GenBank/DDBJ databases">
        <title>Comparative genome analysis of Subtercola boreus.</title>
        <authorList>
            <person name="Cho Y.-J."/>
            <person name="Cho A."/>
            <person name="Kim O.-S."/>
            <person name="Lee J.-I."/>
        </authorList>
    </citation>
    <scope>NUCLEOTIDE SEQUENCE [LARGE SCALE GENOMIC DNA]</scope>
    <source>
        <strain evidence="1 2">K300</strain>
    </source>
</reference>
<keyword evidence="2" id="KW-1185">Reference proteome</keyword>
<protein>
    <recommendedName>
        <fullName evidence="3">Bacterial Ig-like domain-containing protein</fullName>
    </recommendedName>
</protein>
<organism evidence="1 2">
    <name type="scientific">Subtercola boreus</name>
    <dbReference type="NCBI Taxonomy" id="120213"/>
    <lineage>
        <taxon>Bacteria</taxon>
        <taxon>Bacillati</taxon>
        <taxon>Actinomycetota</taxon>
        <taxon>Actinomycetes</taxon>
        <taxon>Micrococcales</taxon>
        <taxon>Microbacteriaceae</taxon>
        <taxon>Subtercola</taxon>
    </lineage>
</organism>
<accession>A0A3E0VEU2</accession>
<comment type="caution">
    <text evidence="1">The sequence shown here is derived from an EMBL/GenBank/DDBJ whole genome shotgun (WGS) entry which is preliminary data.</text>
</comment>
<evidence type="ECO:0008006" key="3">
    <source>
        <dbReference type="Google" id="ProtNLM"/>
    </source>
</evidence>
<sequence length="107" mass="10475">MPPVPPVGQVTPFIVAANWDSQAGALSVSANVPQIVEGDGTCTITASLGSVSVSDSFAASPSAGSTDCGTHSLSSSDFTAGEWTVVVAYASSTSAGSATNPNTVTIP</sequence>
<name>A0A3E0VEU2_9MICO</name>
<evidence type="ECO:0000313" key="1">
    <source>
        <dbReference type="EMBL" id="RFA08432.1"/>
    </source>
</evidence>
<proteinExistence type="predicted"/>
<dbReference type="EMBL" id="NBWZ01000001">
    <property type="protein sequence ID" value="RFA08432.1"/>
    <property type="molecule type" value="Genomic_DNA"/>
</dbReference>
<gene>
    <name evidence="1" type="ORF">B7R54_03735</name>
</gene>